<dbReference type="EMBL" id="JBBPCC010000001">
    <property type="protein sequence ID" value="MEK8126888.1"/>
    <property type="molecule type" value="Genomic_DNA"/>
</dbReference>
<dbReference type="InterPro" id="IPR008979">
    <property type="entry name" value="Galactose-bd-like_sf"/>
</dbReference>
<keyword evidence="7 12" id="KW-0067">ATP-binding</keyword>
<comment type="caution">
    <text evidence="12">The sequence shown here is derived from an EMBL/GenBank/DDBJ whole genome shotgun (WGS) entry which is preliminary data.</text>
</comment>
<feature type="transmembrane region" description="Helical" evidence="10">
    <location>
        <begin position="430"/>
        <end position="448"/>
    </location>
</feature>
<dbReference type="CDD" id="cd00082">
    <property type="entry name" value="HisKA"/>
    <property type="match status" value="1"/>
</dbReference>
<keyword evidence="8" id="KW-0902">Two-component regulatory system</keyword>
<evidence type="ECO:0000313" key="13">
    <source>
        <dbReference type="Proteomes" id="UP001469365"/>
    </source>
</evidence>
<accession>A0ABU9DFQ6</accession>
<dbReference type="InterPro" id="IPR003661">
    <property type="entry name" value="HisK_dim/P_dom"/>
</dbReference>
<gene>
    <name evidence="12" type="ORF">WMW72_03095</name>
</gene>
<dbReference type="RefSeq" id="WP_341413931.1">
    <property type="nucleotide sequence ID" value="NZ_JBBPCC010000001.1"/>
</dbReference>
<dbReference type="PANTHER" id="PTHR43711">
    <property type="entry name" value="TWO-COMPONENT HISTIDINE KINASE"/>
    <property type="match status" value="1"/>
</dbReference>
<dbReference type="InterPro" id="IPR036097">
    <property type="entry name" value="HisK_dim/P_sf"/>
</dbReference>
<name>A0ABU9DFQ6_9BACL</name>
<dbReference type="SMART" id="SM00387">
    <property type="entry name" value="HATPase_c"/>
    <property type="match status" value="1"/>
</dbReference>
<dbReference type="InterPro" id="IPR004358">
    <property type="entry name" value="Sig_transdc_His_kin-like_C"/>
</dbReference>
<feature type="transmembrane region" description="Helical" evidence="10">
    <location>
        <begin position="311"/>
        <end position="334"/>
    </location>
</feature>
<organism evidence="12 13">
    <name type="scientific">Paenibacillus filicis</name>
    <dbReference type="NCBI Taxonomy" id="669464"/>
    <lineage>
        <taxon>Bacteria</taxon>
        <taxon>Bacillati</taxon>
        <taxon>Bacillota</taxon>
        <taxon>Bacilli</taxon>
        <taxon>Bacillales</taxon>
        <taxon>Paenibacillaceae</taxon>
        <taxon>Paenibacillus</taxon>
    </lineage>
</organism>
<dbReference type="InterPro" id="IPR036890">
    <property type="entry name" value="HATPase_C_sf"/>
</dbReference>
<dbReference type="CDD" id="cd00075">
    <property type="entry name" value="HATPase"/>
    <property type="match status" value="1"/>
</dbReference>
<evidence type="ECO:0000256" key="2">
    <source>
        <dbReference type="ARBA" id="ARBA00012438"/>
    </source>
</evidence>
<evidence type="ECO:0000259" key="11">
    <source>
        <dbReference type="PROSITE" id="PS50109"/>
    </source>
</evidence>
<dbReference type="EC" id="2.7.13.3" evidence="2"/>
<proteinExistence type="predicted"/>
<dbReference type="Pfam" id="PF00512">
    <property type="entry name" value="HisKA"/>
    <property type="match status" value="1"/>
</dbReference>
<feature type="transmembrane region" description="Helical" evidence="10">
    <location>
        <begin position="40"/>
        <end position="59"/>
    </location>
</feature>
<feature type="transmembrane region" description="Helical" evidence="10">
    <location>
        <begin position="246"/>
        <end position="265"/>
    </location>
</feature>
<dbReference type="InterPro" id="IPR011623">
    <property type="entry name" value="7TMR_DISM_rcpt_extracell_dom1"/>
</dbReference>
<evidence type="ECO:0000256" key="1">
    <source>
        <dbReference type="ARBA" id="ARBA00000085"/>
    </source>
</evidence>
<dbReference type="InterPro" id="IPR050736">
    <property type="entry name" value="Sensor_HK_Regulatory"/>
</dbReference>
<evidence type="ECO:0000256" key="3">
    <source>
        <dbReference type="ARBA" id="ARBA00022553"/>
    </source>
</evidence>
<dbReference type="PRINTS" id="PR00344">
    <property type="entry name" value="BCTRLSENSOR"/>
</dbReference>
<feature type="transmembrane region" description="Helical" evidence="10">
    <location>
        <begin position="368"/>
        <end position="391"/>
    </location>
</feature>
<feature type="domain" description="Histidine kinase" evidence="11">
    <location>
        <begin position="507"/>
        <end position="732"/>
    </location>
</feature>
<keyword evidence="10" id="KW-0472">Membrane</keyword>
<evidence type="ECO:0000256" key="10">
    <source>
        <dbReference type="SAM" id="Phobius"/>
    </source>
</evidence>
<keyword evidence="10" id="KW-0812">Transmembrane</keyword>
<dbReference type="SMART" id="SM00388">
    <property type="entry name" value="HisKA"/>
    <property type="match status" value="1"/>
</dbReference>
<keyword evidence="13" id="KW-1185">Reference proteome</keyword>
<dbReference type="PROSITE" id="PS50109">
    <property type="entry name" value="HIS_KIN"/>
    <property type="match status" value="1"/>
</dbReference>
<dbReference type="SUPFAM" id="SSF49785">
    <property type="entry name" value="Galactose-binding domain-like"/>
    <property type="match status" value="1"/>
</dbReference>
<evidence type="ECO:0000256" key="7">
    <source>
        <dbReference type="ARBA" id="ARBA00022840"/>
    </source>
</evidence>
<dbReference type="Pfam" id="PF02518">
    <property type="entry name" value="HATPase_c"/>
    <property type="match status" value="1"/>
</dbReference>
<feature type="transmembrane region" description="Helical" evidence="10">
    <location>
        <begin position="397"/>
        <end position="418"/>
    </location>
</feature>
<evidence type="ECO:0000256" key="5">
    <source>
        <dbReference type="ARBA" id="ARBA00022741"/>
    </source>
</evidence>
<reference evidence="12 13" key="1">
    <citation type="submission" date="2024-04" db="EMBL/GenBank/DDBJ databases">
        <title>draft genome sequnece of Paenibacillus filicis.</title>
        <authorList>
            <person name="Kim D.-U."/>
        </authorList>
    </citation>
    <scope>NUCLEOTIDE SEQUENCE [LARGE SCALE GENOMIC DNA]</scope>
    <source>
        <strain evidence="12 13">KACC14197</strain>
    </source>
</reference>
<evidence type="ECO:0000256" key="6">
    <source>
        <dbReference type="ARBA" id="ARBA00022777"/>
    </source>
</evidence>
<dbReference type="SUPFAM" id="SSF47384">
    <property type="entry name" value="Homodimeric domain of signal transducing histidine kinase"/>
    <property type="match status" value="1"/>
</dbReference>
<keyword evidence="6" id="KW-0418">Kinase</keyword>
<dbReference type="PANTHER" id="PTHR43711:SF1">
    <property type="entry name" value="HISTIDINE KINASE 1"/>
    <property type="match status" value="1"/>
</dbReference>
<evidence type="ECO:0000256" key="8">
    <source>
        <dbReference type="ARBA" id="ARBA00023012"/>
    </source>
</evidence>
<dbReference type="Proteomes" id="UP001469365">
    <property type="component" value="Unassembled WGS sequence"/>
</dbReference>
<evidence type="ECO:0000256" key="4">
    <source>
        <dbReference type="ARBA" id="ARBA00022679"/>
    </source>
</evidence>
<keyword evidence="3" id="KW-0597">Phosphoprotein</keyword>
<dbReference type="Gene3D" id="3.30.565.10">
    <property type="entry name" value="Histidine kinase-like ATPase, C-terminal domain"/>
    <property type="match status" value="1"/>
</dbReference>
<keyword evidence="10" id="KW-1133">Transmembrane helix</keyword>
<protein>
    <recommendedName>
        <fullName evidence="2">histidine kinase</fullName>
        <ecNumber evidence="2">2.7.13.3</ecNumber>
    </recommendedName>
</protein>
<dbReference type="Pfam" id="PF07695">
    <property type="entry name" value="7TMR-DISM_7TM"/>
    <property type="match status" value="1"/>
</dbReference>
<evidence type="ECO:0000256" key="9">
    <source>
        <dbReference type="SAM" id="Coils"/>
    </source>
</evidence>
<dbReference type="Gene3D" id="1.10.287.130">
    <property type="match status" value="1"/>
</dbReference>
<dbReference type="Gene3D" id="2.60.120.260">
    <property type="entry name" value="Galactose-binding domain-like"/>
    <property type="match status" value="1"/>
</dbReference>
<dbReference type="GO" id="GO:0005524">
    <property type="term" value="F:ATP binding"/>
    <property type="evidence" value="ECO:0007669"/>
    <property type="project" value="UniProtKB-KW"/>
</dbReference>
<dbReference type="InterPro" id="IPR003594">
    <property type="entry name" value="HATPase_dom"/>
</dbReference>
<dbReference type="InterPro" id="IPR005467">
    <property type="entry name" value="His_kinase_dom"/>
</dbReference>
<keyword evidence="5" id="KW-0547">Nucleotide-binding</keyword>
<feature type="transmembrane region" description="Helical" evidence="10">
    <location>
        <begin position="340"/>
        <end position="359"/>
    </location>
</feature>
<feature type="transmembrane region" description="Helical" evidence="10">
    <location>
        <begin position="277"/>
        <end position="299"/>
    </location>
</feature>
<keyword evidence="9" id="KW-0175">Coiled coil</keyword>
<evidence type="ECO:0000313" key="12">
    <source>
        <dbReference type="EMBL" id="MEK8126888.1"/>
    </source>
</evidence>
<keyword evidence="4" id="KW-0808">Transferase</keyword>
<sequence length="733" mass="81966">MFFLRVAVQQECPLPLSKDRSAQLNRLDPEPGVYVVSRHINMRVIPFLLLAVLLLVLVLGGKQLLYTSAGPTAQAGVLDLRGWKWKQEPTVNLNGEWEFYWKQLWRPSEFWAAQGKLDPDYATVPGPWNGQIVAGQAIGGEGYATYRLRVLLSKQERELAVRVPTINTAYKLWINGRPIAVAGIVGTTAQLSKPQFMPMLSGTPSGQEELELVLQVSNFDHQKGGIRQPIELGFFDAVAREKELSVGFDTLVIGSLLIMGLYHIGLFTARTKEPSTLWFGIFCLLFGLRMSLLGEILLIKLFPKFSWELALVLEYVTAALSLPVFAAFVASLYPKESSRLLNKVLTIVVLTYSVLIVTLPPRLFTQGLWVLQVLVLLGVAYILSIIAVAFARRREGAAVLLVPCMLLGVAIVNDMLFAHELIQTTDRMSAFALLIFVFFQSVLLSIKLSRAFVNEEKLSAALTDLNEGLQEKVRERTLDLEEANEALRMRNEDMVRLEKSRSQLISNISHDLGTPLTTIQCHVEAILDGIVDTEQQREAYLRIIHGKVRGMDRLIEDLFQLSRLEARQVEFKLLPIASDRLMERLFHRYELDARNAGLTYELALRGEAVRRGPYSTVLADPERMHQVYGNLIYNSIKFTPAGGRILVEMTDNGDGIVCRISDTGQGITADDLPFVFDRFYTSNTSRNAHTGGKGLGLSIAREIVEVHGGRIWIERTAPDRGTVVCFSIPAEKA</sequence>
<dbReference type="SUPFAM" id="SSF55874">
    <property type="entry name" value="ATPase domain of HSP90 chaperone/DNA topoisomerase II/histidine kinase"/>
    <property type="match status" value="1"/>
</dbReference>
<comment type="catalytic activity">
    <reaction evidence="1">
        <text>ATP + protein L-histidine = ADP + protein N-phospho-L-histidine.</text>
        <dbReference type="EC" id="2.7.13.3"/>
    </reaction>
</comment>
<feature type="coiled-coil region" evidence="9">
    <location>
        <begin position="466"/>
        <end position="500"/>
    </location>
</feature>